<dbReference type="AlphaFoldDB" id="A0A4Z1NWR1"/>
<sequence length="85" mass="9785">MSNHRSLMLHSLEHWPSCSRNQDLEQKPRPGAETNDFNPSAFVQPGPAIQNTVEWTILRLADIAHTSRLVPDKFHVVFYQIKGYN</sequence>
<dbReference type="EMBL" id="SNSC02000015">
    <property type="protein sequence ID" value="TID17912.1"/>
    <property type="molecule type" value="Genomic_DNA"/>
</dbReference>
<comment type="caution">
    <text evidence="2">The sequence shown here is derived from an EMBL/GenBank/DDBJ whole genome shotgun (WGS) entry which is preliminary data.</text>
</comment>
<organism evidence="2 3">
    <name type="scientific">Venturia nashicola</name>
    <dbReference type="NCBI Taxonomy" id="86259"/>
    <lineage>
        <taxon>Eukaryota</taxon>
        <taxon>Fungi</taxon>
        <taxon>Dikarya</taxon>
        <taxon>Ascomycota</taxon>
        <taxon>Pezizomycotina</taxon>
        <taxon>Dothideomycetes</taxon>
        <taxon>Pleosporomycetidae</taxon>
        <taxon>Venturiales</taxon>
        <taxon>Venturiaceae</taxon>
        <taxon>Venturia</taxon>
    </lineage>
</organism>
<proteinExistence type="predicted"/>
<dbReference type="Proteomes" id="UP000298493">
    <property type="component" value="Unassembled WGS sequence"/>
</dbReference>
<protein>
    <submittedName>
        <fullName evidence="2">Uncharacterized protein</fullName>
    </submittedName>
</protein>
<evidence type="ECO:0000256" key="1">
    <source>
        <dbReference type="SAM" id="MobiDB-lite"/>
    </source>
</evidence>
<keyword evidence="3" id="KW-1185">Reference proteome</keyword>
<feature type="region of interest" description="Disordered" evidence="1">
    <location>
        <begin position="18"/>
        <end position="45"/>
    </location>
</feature>
<reference evidence="2 3" key="1">
    <citation type="submission" date="2019-04" db="EMBL/GenBank/DDBJ databases">
        <title>High contiguity whole genome sequence and gene annotation resource for two Venturia nashicola isolates.</title>
        <authorList>
            <person name="Prokchorchik M."/>
            <person name="Won K."/>
            <person name="Lee Y."/>
            <person name="Choi E.D."/>
            <person name="Segonzac C."/>
            <person name="Sohn K.H."/>
        </authorList>
    </citation>
    <scope>NUCLEOTIDE SEQUENCE [LARGE SCALE GENOMIC DNA]</scope>
    <source>
        <strain evidence="2 3">PRI2</strain>
    </source>
</reference>
<evidence type="ECO:0000313" key="2">
    <source>
        <dbReference type="EMBL" id="TID17912.1"/>
    </source>
</evidence>
<gene>
    <name evidence="2" type="ORF">E6O75_ATG10557</name>
</gene>
<evidence type="ECO:0000313" key="3">
    <source>
        <dbReference type="Proteomes" id="UP000298493"/>
    </source>
</evidence>
<name>A0A4Z1NWR1_9PEZI</name>
<accession>A0A4Z1NWR1</accession>